<dbReference type="PANTHER" id="PTHR13767:SF2">
    <property type="entry name" value="PSEUDOURIDYLATE SYNTHASE TRUB1"/>
    <property type="match status" value="1"/>
</dbReference>
<keyword evidence="4 5" id="KW-0413">Isomerase</keyword>
<feature type="active site" description="Nucleophile" evidence="5">
    <location>
        <position position="14"/>
    </location>
</feature>
<sequence>MPRKTKIGHTGTLDPLASGLLVLLIGRATRLSRYITGLDKSYTATARLGAVSDTLDADGNVTLLPDSSLPEEPAMRAATRRFTGRFLQTPPMASAVKVGGERLYKLYRRGEEVERQSRFVSVHSFELLSYDAQTAAFAVSCGSGTYVRTLIADLAESLHTGAYLTALRRTSVGHLTIEKAVESEELSPEILVQRIIPMREIVGFLPLVELSARERSGVCNGRKLGAFGLCGSYRVEQGGELLAVYRDLGEQARPEVVLCAGVS</sequence>
<comment type="similarity">
    <text evidence="2 5">Belongs to the pseudouridine synthase TruB family. Type 1 subfamily.</text>
</comment>
<dbReference type="SUPFAM" id="SSF55120">
    <property type="entry name" value="Pseudouridine synthase"/>
    <property type="match status" value="1"/>
</dbReference>
<protein>
    <recommendedName>
        <fullName evidence="5">tRNA pseudouridine synthase B</fullName>
        <ecNumber evidence="5">5.4.99.25</ecNumber>
    </recommendedName>
    <alternativeName>
        <fullName evidence="5">tRNA pseudouridine(55) synthase</fullName>
        <shortName evidence="5">Psi55 synthase</shortName>
    </alternativeName>
    <alternativeName>
        <fullName evidence="5">tRNA pseudouridylate synthase</fullName>
    </alternativeName>
    <alternativeName>
        <fullName evidence="5">tRNA-uridine isomerase</fullName>
    </alternativeName>
</protein>
<evidence type="ECO:0000259" key="6">
    <source>
        <dbReference type="Pfam" id="PF01509"/>
    </source>
</evidence>
<evidence type="ECO:0000256" key="5">
    <source>
        <dbReference type="HAMAP-Rule" id="MF_01080"/>
    </source>
</evidence>
<dbReference type="Gene3D" id="3.30.2350.10">
    <property type="entry name" value="Pseudouridine synthase"/>
    <property type="match status" value="1"/>
</dbReference>
<dbReference type="GO" id="GO:0003723">
    <property type="term" value="F:RNA binding"/>
    <property type="evidence" value="ECO:0007669"/>
    <property type="project" value="InterPro"/>
</dbReference>
<evidence type="ECO:0000256" key="1">
    <source>
        <dbReference type="ARBA" id="ARBA00000385"/>
    </source>
</evidence>
<dbReference type="EMBL" id="CADCVD010000050">
    <property type="protein sequence ID" value="CAA9439493.1"/>
    <property type="molecule type" value="Genomic_DNA"/>
</dbReference>
<proteinExistence type="inferred from homology"/>
<feature type="domain" description="tRNA pseudouridylate synthase B C-terminal" evidence="7">
    <location>
        <begin position="148"/>
        <end position="189"/>
    </location>
</feature>
<dbReference type="EC" id="5.4.99.25" evidence="5"/>
<reference evidence="8" key="1">
    <citation type="submission" date="2020-02" db="EMBL/GenBank/DDBJ databases">
        <authorList>
            <person name="Meier V. D."/>
        </authorList>
    </citation>
    <scope>NUCLEOTIDE SEQUENCE</scope>
    <source>
        <strain evidence="8">AVDCRST_MAG37</strain>
    </source>
</reference>
<dbReference type="HAMAP" id="MF_01080">
    <property type="entry name" value="TruB_bact"/>
    <property type="match status" value="1"/>
</dbReference>
<feature type="domain" description="Pseudouridine synthase II N-terminal" evidence="6">
    <location>
        <begin position="4"/>
        <end position="147"/>
    </location>
</feature>
<dbReference type="GO" id="GO:1990481">
    <property type="term" value="P:mRNA pseudouridine synthesis"/>
    <property type="evidence" value="ECO:0007669"/>
    <property type="project" value="TreeGrafter"/>
</dbReference>
<dbReference type="InterPro" id="IPR032819">
    <property type="entry name" value="TruB_C"/>
</dbReference>
<evidence type="ECO:0000256" key="3">
    <source>
        <dbReference type="ARBA" id="ARBA00022694"/>
    </source>
</evidence>
<dbReference type="InterPro" id="IPR014780">
    <property type="entry name" value="tRNA_psdUridine_synth_TruB"/>
</dbReference>
<evidence type="ECO:0000256" key="2">
    <source>
        <dbReference type="ARBA" id="ARBA00005642"/>
    </source>
</evidence>
<keyword evidence="3 5" id="KW-0819">tRNA processing</keyword>
<dbReference type="PANTHER" id="PTHR13767">
    <property type="entry name" value="TRNA-PSEUDOURIDINE SYNTHASE"/>
    <property type="match status" value="1"/>
</dbReference>
<gene>
    <name evidence="5" type="primary">truB</name>
    <name evidence="8" type="ORF">AVDCRST_MAG37-1216</name>
</gene>
<dbReference type="Pfam" id="PF01509">
    <property type="entry name" value="TruB_N"/>
    <property type="match status" value="1"/>
</dbReference>
<dbReference type="AlphaFoldDB" id="A0A6J4QGS3"/>
<evidence type="ECO:0000313" key="8">
    <source>
        <dbReference type="EMBL" id="CAA9439493.1"/>
    </source>
</evidence>
<dbReference type="InterPro" id="IPR002501">
    <property type="entry name" value="PsdUridine_synth_N"/>
</dbReference>
<evidence type="ECO:0000256" key="4">
    <source>
        <dbReference type="ARBA" id="ARBA00023235"/>
    </source>
</evidence>
<comment type="function">
    <text evidence="5">Responsible for synthesis of pseudouridine from uracil-55 in the psi GC loop of transfer RNAs.</text>
</comment>
<name>A0A6J4QGS3_9ACTN</name>
<organism evidence="8">
    <name type="scientific">uncultured Rubrobacteraceae bacterium</name>
    <dbReference type="NCBI Taxonomy" id="349277"/>
    <lineage>
        <taxon>Bacteria</taxon>
        <taxon>Bacillati</taxon>
        <taxon>Actinomycetota</taxon>
        <taxon>Rubrobacteria</taxon>
        <taxon>Rubrobacterales</taxon>
        <taxon>Rubrobacteraceae</taxon>
        <taxon>environmental samples</taxon>
    </lineage>
</organism>
<dbReference type="GO" id="GO:0160148">
    <property type="term" value="F:tRNA pseudouridine(55) synthase activity"/>
    <property type="evidence" value="ECO:0007669"/>
    <property type="project" value="UniProtKB-EC"/>
</dbReference>
<dbReference type="NCBIfam" id="TIGR00431">
    <property type="entry name" value="TruB"/>
    <property type="match status" value="1"/>
</dbReference>
<evidence type="ECO:0000259" key="7">
    <source>
        <dbReference type="Pfam" id="PF16198"/>
    </source>
</evidence>
<dbReference type="Pfam" id="PF16198">
    <property type="entry name" value="TruB_C_2"/>
    <property type="match status" value="1"/>
</dbReference>
<accession>A0A6J4QGS3</accession>
<comment type="catalytic activity">
    <reaction evidence="1 5">
        <text>uridine(55) in tRNA = pseudouridine(55) in tRNA</text>
        <dbReference type="Rhea" id="RHEA:42532"/>
        <dbReference type="Rhea" id="RHEA-COMP:10101"/>
        <dbReference type="Rhea" id="RHEA-COMP:10102"/>
        <dbReference type="ChEBI" id="CHEBI:65314"/>
        <dbReference type="ChEBI" id="CHEBI:65315"/>
        <dbReference type="EC" id="5.4.99.25"/>
    </reaction>
</comment>
<dbReference type="GO" id="GO:0031119">
    <property type="term" value="P:tRNA pseudouridine synthesis"/>
    <property type="evidence" value="ECO:0007669"/>
    <property type="project" value="UniProtKB-UniRule"/>
</dbReference>
<dbReference type="InterPro" id="IPR020103">
    <property type="entry name" value="PsdUridine_synth_cat_dom_sf"/>
</dbReference>